<evidence type="ECO:0000259" key="1">
    <source>
        <dbReference type="SMART" id="SM01001"/>
    </source>
</evidence>
<dbReference type="RefSeq" id="WP_207687444.1">
    <property type="nucleotide sequence ID" value="NZ_CP061799.1"/>
</dbReference>
<evidence type="ECO:0000313" key="2">
    <source>
        <dbReference type="EMBL" id="QTA81409.1"/>
    </source>
</evidence>
<dbReference type="GO" id="GO:0006189">
    <property type="term" value="P:'de novo' IMP biosynthetic process"/>
    <property type="evidence" value="ECO:0007669"/>
    <property type="project" value="InterPro"/>
</dbReference>
<dbReference type="PANTHER" id="PTHR43064:SF1">
    <property type="entry name" value="SLL1489 PROTEIN"/>
    <property type="match status" value="1"/>
</dbReference>
<gene>
    <name evidence="2" type="primary">larB</name>
    <name evidence="2" type="ORF">dnl_37440</name>
</gene>
<dbReference type="PANTHER" id="PTHR43064">
    <property type="entry name" value="PHOSPHORIBOSYLAMINOIMIDAZOLE CARBOXYLASE-RELATED"/>
    <property type="match status" value="1"/>
</dbReference>
<name>A0A975B9D6_9BACT</name>
<protein>
    <submittedName>
        <fullName evidence="2">Pyridinium-3,5-biscarboxylic acid mononucleotide synthase</fullName>
    </submittedName>
</protein>
<dbReference type="GO" id="GO:0016787">
    <property type="term" value="F:hydrolase activity"/>
    <property type="evidence" value="ECO:0007669"/>
    <property type="project" value="InterPro"/>
</dbReference>
<accession>A0A975B9D6</accession>
<organism evidence="2 3">
    <name type="scientific">Desulfonema limicola</name>
    <dbReference type="NCBI Taxonomy" id="45656"/>
    <lineage>
        <taxon>Bacteria</taxon>
        <taxon>Pseudomonadati</taxon>
        <taxon>Thermodesulfobacteriota</taxon>
        <taxon>Desulfobacteria</taxon>
        <taxon>Desulfobacterales</taxon>
        <taxon>Desulfococcaceae</taxon>
        <taxon>Desulfonema</taxon>
    </lineage>
</organism>
<dbReference type="SMART" id="SM01001">
    <property type="entry name" value="AIRC"/>
    <property type="match status" value="1"/>
</dbReference>
<dbReference type="InterPro" id="IPR039476">
    <property type="entry name" value="P2CMN_synthase_LarB"/>
</dbReference>
<dbReference type="SUPFAM" id="SSF52255">
    <property type="entry name" value="N5-CAIR mutase (phosphoribosylaminoimidazole carboxylase, PurE)"/>
    <property type="match status" value="1"/>
</dbReference>
<dbReference type="InterPro" id="IPR000031">
    <property type="entry name" value="PurE_dom"/>
</dbReference>
<dbReference type="KEGG" id="dli:dnl_37440"/>
<dbReference type="EMBL" id="CP061799">
    <property type="protein sequence ID" value="QTA81409.1"/>
    <property type="molecule type" value="Genomic_DNA"/>
</dbReference>
<dbReference type="Proteomes" id="UP000663720">
    <property type="component" value="Chromosome"/>
</dbReference>
<evidence type="ECO:0000313" key="3">
    <source>
        <dbReference type="Proteomes" id="UP000663720"/>
    </source>
</evidence>
<proteinExistence type="predicted"/>
<feature type="domain" description="PurE" evidence="1">
    <location>
        <begin position="118"/>
        <end position="250"/>
    </location>
</feature>
<dbReference type="AlphaFoldDB" id="A0A975B9D6"/>
<dbReference type="Gene3D" id="3.40.50.1970">
    <property type="match status" value="1"/>
</dbReference>
<sequence length="282" mass="29867">MDTKHLMSLLEQVQTGQMSTGAAMHQLKQLPFENLGFARIDNHRCIRTGVSEVIYCEGKTIEQTQGIVKRLARHNTNIMATRATPEMAEGIKQVIDDCIYHEAARIVVIKPRPVKKKGNIAVVTAGTSDIPVAEEAAITAETLGNHVNRIYDAGVAGIHRILNVREDLYQANVAVVVAGMEGALTSVVGGLVSCPVIGVPTSVGYGASFGGISALLCMLNSCASGVSVVNIDNGFGAGFQAGLINKLAVRHLPEEKDEENDLKKSGNIPGMGQGKIALLKAS</sequence>
<dbReference type="NCBIfam" id="NF033503">
    <property type="entry name" value="LarB"/>
    <property type="match status" value="1"/>
</dbReference>
<keyword evidence="3" id="KW-1185">Reference proteome</keyword>
<reference evidence="2" key="1">
    <citation type="journal article" date="2021" name="Microb. Physiol.">
        <title>Proteogenomic Insights into the Physiology of Marine, Sulfate-Reducing, Filamentous Desulfonema limicola and Desulfonema magnum.</title>
        <authorList>
            <person name="Schnaars V."/>
            <person name="Wohlbrand L."/>
            <person name="Scheve S."/>
            <person name="Hinrichs C."/>
            <person name="Reinhardt R."/>
            <person name="Rabus R."/>
        </authorList>
    </citation>
    <scope>NUCLEOTIDE SEQUENCE</scope>
    <source>
        <strain evidence="2">5ac10</strain>
    </source>
</reference>
<dbReference type="Pfam" id="PF00731">
    <property type="entry name" value="AIRC"/>
    <property type="match status" value="1"/>
</dbReference>